<comment type="caution">
    <text evidence="1">The sequence shown here is derived from an EMBL/GenBank/DDBJ whole genome shotgun (WGS) entry which is preliminary data.</text>
</comment>
<accession>F9QEC5</accession>
<sequence>MLLSDINGVTFLFLKIVSSITSSKTLLNNLITLGLF</sequence>
<reference evidence="1 2" key="1">
    <citation type="journal article" date="2011" name="J. Bacteriol.">
        <title>Genome Sequence of Duck Pathogen Mycoplasma anatis Strain 1340.</title>
        <authorList>
            <person name="Guo Z."/>
            <person name="Chen P."/>
            <person name="Ren P."/>
            <person name="Kuang S."/>
            <person name="Zhou Z."/>
            <person name="Li Z."/>
            <person name="Liu M."/>
            <person name="Shi D."/>
            <person name="Xiao Y."/>
            <person name="Wang X."/>
            <person name="Zhou R."/>
            <person name="Jin H."/>
            <person name="Bi D."/>
        </authorList>
    </citation>
    <scope>NUCLEOTIDE SEQUENCE [LARGE SCALE GENOMIC DNA]</scope>
    <source>
        <strain evidence="1 2">1340</strain>
    </source>
</reference>
<dbReference type="EMBL" id="AFVJ01000035">
    <property type="protein sequence ID" value="EGS28936.1"/>
    <property type="molecule type" value="Genomic_DNA"/>
</dbReference>
<gene>
    <name evidence="1" type="ORF">GIG_03692</name>
</gene>
<evidence type="ECO:0000313" key="1">
    <source>
        <dbReference type="EMBL" id="EGS28936.1"/>
    </source>
</evidence>
<name>F9QEC5_9BACT</name>
<dbReference type="AlphaFoldDB" id="F9QEC5"/>
<keyword evidence="2" id="KW-1185">Reference proteome</keyword>
<evidence type="ECO:0000313" key="2">
    <source>
        <dbReference type="Proteomes" id="UP000005055"/>
    </source>
</evidence>
<dbReference type="Proteomes" id="UP000005055">
    <property type="component" value="Unassembled WGS sequence"/>
</dbReference>
<organism evidence="1 2">
    <name type="scientific">Mycoplasmopsis anatis 1340</name>
    <dbReference type="NCBI Taxonomy" id="1034808"/>
    <lineage>
        <taxon>Bacteria</taxon>
        <taxon>Bacillati</taxon>
        <taxon>Mycoplasmatota</taxon>
        <taxon>Mycoplasmoidales</taxon>
        <taxon>Metamycoplasmataceae</taxon>
        <taxon>Mycoplasmopsis</taxon>
    </lineage>
</organism>
<protein>
    <submittedName>
        <fullName evidence="1">Uncharacterized protein</fullName>
    </submittedName>
</protein>
<proteinExistence type="predicted"/>